<evidence type="ECO:0000313" key="1">
    <source>
        <dbReference type="EMBL" id="KAI8649285.1"/>
    </source>
</evidence>
<keyword evidence="2" id="KW-1185">Reference proteome</keyword>
<sequence length="459" mass="50995">MSPTRFSSGKAPPLSRSAPKLQKRLTTGVATKVQGTLQPSKTALSRLPNKTLLRSLVLTSLMSKNWLMRPSLAVIDAMTRSKSALLNPDRNPVLNRVLRWTIYNHFCAGSTKEQVARSMAELRQLGYQGVILGFAKEVVLEPAEGAVHSGDAKYSPACYRMIDEWKEANLETIRMLSPNDFLSVKLTGAGPVCLDALQARRPLPSAVSDALDEICIETKKRGARLWIDAEQQILQVGLDEWVIELMKKYNHNGDVLVYNTIQAYLKGSRQNAERHILQAAREGWALGVKLVRGAYIENEVRSLIHDTKEDTDRSYNDIAHMIISRELPQTKGASDLEFPPAALMLATHNAASAEKAMATHRRRIADGLPTTKLECGQIIGMADELSCALVDSCQQCISDPSTKTKKDSAPGVFKYVAWGSVSECMGYLYRRAVENRGAVERTQHMVDALKKEFRRRVFG</sequence>
<dbReference type="Proteomes" id="UP001065298">
    <property type="component" value="Chromosome 13"/>
</dbReference>
<reference evidence="1" key="1">
    <citation type="submission" date="2022-06" db="EMBL/GenBank/DDBJ databases">
        <title>Fusarium solani species complex genomes reveal bases of compartmentalisation and animal pathogenesis.</title>
        <authorList>
            <person name="Tsai I.J."/>
        </authorList>
    </citation>
    <scope>NUCLEOTIDE SEQUENCE</scope>
    <source>
        <strain evidence="1">Fu6.1</strain>
    </source>
</reference>
<gene>
    <name evidence="1" type="ORF">NCS57_01465200</name>
</gene>
<name>A0ACC0QBU5_9HYPO</name>
<accession>A0ACC0QBU5</accession>
<organism evidence="1 2">
    <name type="scientific">Fusarium keratoplasticum</name>
    <dbReference type="NCBI Taxonomy" id="1328300"/>
    <lineage>
        <taxon>Eukaryota</taxon>
        <taxon>Fungi</taxon>
        <taxon>Dikarya</taxon>
        <taxon>Ascomycota</taxon>
        <taxon>Pezizomycotina</taxon>
        <taxon>Sordariomycetes</taxon>
        <taxon>Hypocreomycetidae</taxon>
        <taxon>Hypocreales</taxon>
        <taxon>Nectriaceae</taxon>
        <taxon>Fusarium</taxon>
        <taxon>Fusarium solani species complex</taxon>
    </lineage>
</organism>
<protein>
    <submittedName>
        <fullName evidence="1">Uncharacterized protein</fullName>
    </submittedName>
</protein>
<proteinExistence type="predicted"/>
<dbReference type="EMBL" id="CM046515">
    <property type="protein sequence ID" value="KAI8649285.1"/>
    <property type="molecule type" value="Genomic_DNA"/>
</dbReference>
<comment type="caution">
    <text evidence="1">The sequence shown here is derived from an EMBL/GenBank/DDBJ whole genome shotgun (WGS) entry which is preliminary data.</text>
</comment>
<evidence type="ECO:0000313" key="2">
    <source>
        <dbReference type="Proteomes" id="UP001065298"/>
    </source>
</evidence>